<dbReference type="EMBL" id="HADZ01010900">
    <property type="protein sequence ID" value="SBP74841.1"/>
    <property type="molecule type" value="Transcribed_RNA"/>
</dbReference>
<evidence type="ECO:0000313" key="1">
    <source>
        <dbReference type="EMBL" id="SBP74841.1"/>
    </source>
</evidence>
<accession>A0A1A8C7P7</accession>
<gene>
    <name evidence="1" type="primary">LOC102082235</name>
</gene>
<organism evidence="1">
    <name type="scientific">Nothobranchius kadleci</name>
    <name type="common">African annual killifish</name>
    <dbReference type="NCBI Taxonomy" id="1051664"/>
    <lineage>
        <taxon>Eukaryota</taxon>
        <taxon>Metazoa</taxon>
        <taxon>Chordata</taxon>
        <taxon>Craniata</taxon>
        <taxon>Vertebrata</taxon>
        <taxon>Euteleostomi</taxon>
        <taxon>Actinopterygii</taxon>
        <taxon>Neopterygii</taxon>
        <taxon>Teleostei</taxon>
        <taxon>Neoteleostei</taxon>
        <taxon>Acanthomorphata</taxon>
        <taxon>Ovalentaria</taxon>
        <taxon>Atherinomorphae</taxon>
        <taxon>Cyprinodontiformes</taxon>
        <taxon>Nothobranchiidae</taxon>
        <taxon>Nothobranchius</taxon>
    </lineage>
</organism>
<sequence length="31" mass="3727">DPERFWRFDEDFEPRSHYIELADGTRSRGAA</sequence>
<reference evidence="1" key="2">
    <citation type="submission" date="2016-06" db="EMBL/GenBank/DDBJ databases">
        <title>The genome of a short-lived fish provides insights into sex chromosome evolution and the genetic control of aging.</title>
        <authorList>
            <person name="Reichwald K."/>
            <person name="Felder M."/>
            <person name="Petzold A."/>
            <person name="Koch P."/>
            <person name="Groth M."/>
            <person name="Platzer M."/>
        </authorList>
    </citation>
    <scope>NUCLEOTIDE SEQUENCE</scope>
    <source>
        <tissue evidence="1">Brain</tissue>
    </source>
</reference>
<feature type="non-terminal residue" evidence="1">
    <location>
        <position position="1"/>
    </location>
</feature>
<protein>
    <submittedName>
        <fullName evidence="1">Uncharacterized protein</fullName>
    </submittedName>
</protein>
<feature type="non-terminal residue" evidence="1">
    <location>
        <position position="31"/>
    </location>
</feature>
<dbReference type="AlphaFoldDB" id="A0A1A8C7P7"/>
<name>A0A1A8C7P7_NOTKA</name>
<reference evidence="1" key="1">
    <citation type="submission" date="2016-05" db="EMBL/GenBank/DDBJ databases">
        <authorList>
            <person name="Lavstsen T."/>
            <person name="Jespersen J.S."/>
        </authorList>
    </citation>
    <scope>NUCLEOTIDE SEQUENCE</scope>
    <source>
        <tissue evidence="1">Brain</tissue>
    </source>
</reference>
<proteinExistence type="predicted"/>